<dbReference type="PANTHER" id="PTHR12446:SF34">
    <property type="entry name" value="PROTEIN LIN-54 HOMOLOG"/>
    <property type="match status" value="1"/>
</dbReference>
<evidence type="ECO:0000259" key="5">
    <source>
        <dbReference type="PROSITE" id="PS51634"/>
    </source>
</evidence>
<name>A0A6S8DGQ1_9STRA</name>
<evidence type="ECO:0000256" key="3">
    <source>
        <dbReference type="ARBA" id="ARBA00023242"/>
    </source>
</evidence>
<dbReference type="PANTHER" id="PTHR12446">
    <property type="entry name" value="TESMIN/TSO1-RELATED"/>
    <property type="match status" value="1"/>
</dbReference>
<evidence type="ECO:0000313" key="6">
    <source>
        <dbReference type="EMBL" id="CAE0368583.1"/>
    </source>
</evidence>
<evidence type="ECO:0000256" key="1">
    <source>
        <dbReference type="ARBA" id="ARBA00004123"/>
    </source>
</evidence>
<dbReference type="GO" id="GO:0006355">
    <property type="term" value="P:regulation of DNA-templated transcription"/>
    <property type="evidence" value="ECO:0007669"/>
    <property type="project" value="TreeGrafter"/>
</dbReference>
<feature type="domain" description="CRC" evidence="5">
    <location>
        <begin position="92"/>
        <end position="212"/>
    </location>
</feature>
<dbReference type="InterPro" id="IPR028307">
    <property type="entry name" value="Lin-54_fam"/>
</dbReference>
<dbReference type="EMBL" id="HBIJ01013903">
    <property type="protein sequence ID" value="CAE0368583.1"/>
    <property type="molecule type" value="Transcribed_RNA"/>
</dbReference>
<evidence type="ECO:0000256" key="2">
    <source>
        <dbReference type="ARBA" id="ARBA00007267"/>
    </source>
</evidence>
<dbReference type="GO" id="GO:0005634">
    <property type="term" value="C:nucleus"/>
    <property type="evidence" value="ECO:0007669"/>
    <property type="project" value="UniProtKB-SubCell"/>
</dbReference>
<dbReference type="Pfam" id="PF12937">
    <property type="entry name" value="F-box-like"/>
    <property type="match status" value="1"/>
</dbReference>
<proteinExistence type="inferred from homology"/>
<comment type="similarity">
    <text evidence="2">Belongs to the lin-54 family.</text>
</comment>
<reference evidence="6" key="1">
    <citation type="submission" date="2021-01" db="EMBL/GenBank/DDBJ databases">
        <authorList>
            <person name="Corre E."/>
            <person name="Pelletier E."/>
            <person name="Niang G."/>
            <person name="Scheremetjew M."/>
            <person name="Finn R."/>
            <person name="Kale V."/>
            <person name="Holt S."/>
            <person name="Cochrane G."/>
            <person name="Meng A."/>
            <person name="Brown T."/>
            <person name="Cohen L."/>
        </authorList>
    </citation>
    <scope>NUCLEOTIDE SEQUENCE</scope>
    <source>
        <strain evidence="6">CCMP1510</strain>
    </source>
</reference>
<feature type="compositionally biased region" description="Basic and acidic residues" evidence="4">
    <location>
        <begin position="32"/>
        <end position="42"/>
    </location>
</feature>
<feature type="region of interest" description="Disordered" evidence="4">
    <location>
        <begin position="144"/>
        <end position="166"/>
    </location>
</feature>
<evidence type="ECO:0000256" key="4">
    <source>
        <dbReference type="SAM" id="MobiDB-lite"/>
    </source>
</evidence>
<organism evidence="6">
    <name type="scientific">Aureoumbra lagunensis</name>
    <dbReference type="NCBI Taxonomy" id="44058"/>
    <lineage>
        <taxon>Eukaryota</taxon>
        <taxon>Sar</taxon>
        <taxon>Stramenopiles</taxon>
        <taxon>Ochrophyta</taxon>
        <taxon>Pelagophyceae</taxon>
        <taxon>Pelagomonadales</taxon>
        <taxon>Aureoumbra</taxon>
    </lineage>
</organism>
<gene>
    <name evidence="6" type="ORF">ALAG00032_LOCUS9346</name>
    <name evidence="7" type="ORF">ALAG00032_LOCUS9348</name>
</gene>
<comment type="subcellular location">
    <subcellularLocation>
        <location evidence="1">Nucleus</location>
    </subcellularLocation>
</comment>
<dbReference type="PROSITE" id="PS51634">
    <property type="entry name" value="CRC"/>
    <property type="match status" value="1"/>
</dbReference>
<dbReference type="SMART" id="SM01114">
    <property type="entry name" value="CXC"/>
    <property type="match status" value="2"/>
</dbReference>
<protein>
    <recommendedName>
        <fullName evidence="5">CRC domain-containing protein</fullName>
    </recommendedName>
</protein>
<feature type="region of interest" description="Disordered" evidence="4">
    <location>
        <begin position="1"/>
        <end position="57"/>
    </location>
</feature>
<dbReference type="InterPro" id="IPR005172">
    <property type="entry name" value="CRC"/>
</dbReference>
<feature type="compositionally biased region" description="Low complexity" evidence="4">
    <location>
        <begin position="1"/>
        <end position="16"/>
    </location>
</feature>
<dbReference type="EMBL" id="HBIJ01013905">
    <property type="protein sequence ID" value="CAE0368585.1"/>
    <property type="molecule type" value="Transcribed_RNA"/>
</dbReference>
<dbReference type="SUPFAM" id="SSF81383">
    <property type="entry name" value="F-box domain"/>
    <property type="match status" value="1"/>
</dbReference>
<accession>A0A6S8DGQ1</accession>
<dbReference type="Pfam" id="PF03638">
    <property type="entry name" value="TCR"/>
    <property type="match status" value="2"/>
</dbReference>
<evidence type="ECO:0000313" key="7">
    <source>
        <dbReference type="EMBL" id="CAE0368585.1"/>
    </source>
</evidence>
<dbReference type="InterPro" id="IPR001810">
    <property type="entry name" value="F-box_dom"/>
</dbReference>
<sequence length="664" mass="74403">MRDMSVSPSRNSSLSSAEKKEDVYEENFYVRSQEDEKNEVKRKPLASRRPSNISPYENRMNNDIFMKRYAQNIDHEILEEERLARKRKSETPLRACNCKRSKCLKLYCECYAAGVFCFDCNCTACENTVPTTYKNFTKERITHADAGGTPTLPPPTGGSESSTCNKRKSHAKQRDGCNCKKSKCLKKYCECYEADGHCDEKCKCINCKNYPGSAELYAARTKHNKIIVSNNKLSDNLSENRRKKITPSPEFISNNNICGDDTIHKQIITPQPEQRYSFEKPQPKKYRVSQRKLRTAWLTTLNNGRSIALKNVKSIIHVVAKKEDACHAAQTVFDTIVARDTEQINQAKRIAIAAATEGTRAVSRKQLSKAEELCVAKAVGTATYSAVLDSIREEKLARAAGDWSQIAASTAREISILSENTDQTLDVQLEKSAISTVNSLASAWQPDEAKLAEEISINFSRIAAKFKSRATYLEKLALLLENPRNLESLAKRHNAFMTHADVRDGPPIQSGLGRIDRKPILIKIFQCLGNEDLFGASLVSQDWTNVAFDHKLWDFDFKAQLNISYSTSLLNSTSIDIPSPIRQKKNSSLLMPTAHDDSLITTSPTQNKNRELSAADNLPSVKENDDNRQPFISADPTSTEKDYSILALISADPTSPEKDNSILV</sequence>
<feature type="region of interest" description="Disordered" evidence="4">
    <location>
        <begin position="597"/>
        <end position="639"/>
    </location>
</feature>
<dbReference type="Gene3D" id="1.20.1280.50">
    <property type="match status" value="1"/>
</dbReference>
<dbReference type="AlphaFoldDB" id="A0A6S8DGQ1"/>
<dbReference type="InterPro" id="IPR033467">
    <property type="entry name" value="Tesmin/TSO1-like_CXC"/>
</dbReference>
<keyword evidence="3" id="KW-0539">Nucleus</keyword>
<dbReference type="InterPro" id="IPR036047">
    <property type="entry name" value="F-box-like_dom_sf"/>
</dbReference>